<proteinExistence type="predicted"/>
<evidence type="ECO:0000256" key="1">
    <source>
        <dbReference type="SAM" id="MobiDB-lite"/>
    </source>
</evidence>
<feature type="region of interest" description="Disordered" evidence="1">
    <location>
        <begin position="35"/>
        <end position="56"/>
    </location>
</feature>
<protein>
    <submittedName>
        <fullName evidence="3">BLIP family protein</fullName>
    </submittedName>
</protein>
<dbReference type="Proteomes" id="UP000419138">
    <property type="component" value="Unassembled WGS sequence"/>
</dbReference>
<gene>
    <name evidence="3" type="ORF">FF041_14040</name>
</gene>
<dbReference type="SUPFAM" id="SSF55648">
    <property type="entry name" value="beta-lactamase-inhibitor protein, BLIP"/>
    <property type="match status" value="1"/>
</dbReference>
<dbReference type="EMBL" id="VCLA01000120">
    <property type="protein sequence ID" value="MQT01303.1"/>
    <property type="molecule type" value="Genomic_DNA"/>
</dbReference>
<dbReference type="InterPro" id="IPR024221">
    <property type="entry name" value="BLIP_dom_sf"/>
</dbReference>
<evidence type="ECO:0000313" key="3">
    <source>
        <dbReference type="EMBL" id="MQT01303.1"/>
    </source>
</evidence>
<reference evidence="3 4" key="1">
    <citation type="submission" date="2019-05" db="EMBL/GenBank/DDBJ databases">
        <title>Comparative genomics and metabolomics analyses of clavulanic acid producing Streptomyces species provides insight into specialized metabolism and evolution of beta-lactam biosynthetic gene clusters.</title>
        <authorList>
            <person name="Moore M.A."/>
            <person name="Cruz-Morales P."/>
            <person name="Barona Gomez F."/>
            <person name="Kapil T."/>
        </authorList>
    </citation>
    <scope>NUCLEOTIDE SEQUENCE [LARGE SCALE GENOMIC DNA]</scope>
    <source>
        <strain evidence="3 4">NRRL 5741</strain>
    </source>
</reference>
<dbReference type="Gene3D" id="3.10.450.730">
    <property type="entry name" value="BLIP domain"/>
    <property type="match status" value="1"/>
</dbReference>
<dbReference type="Pfam" id="PF07467">
    <property type="entry name" value="BLIP"/>
    <property type="match status" value="1"/>
</dbReference>
<evidence type="ECO:0000313" key="4">
    <source>
        <dbReference type="Proteomes" id="UP000419138"/>
    </source>
</evidence>
<feature type="chain" id="PRO_5025063703" evidence="2">
    <location>
        <begin position="38"/>
        <end position="219"/>
    </location>
</feature>
<accession>A0A646KGF4</accession>
<dbReference type="OrthoDB" id="4346518at2"/>
<comment type="caution">
    <text evidence="3">The sequence shown here is derived from an EMBL/GenBank/DDBJ whole genome shotgun (WGS) entry which is preliminary data.</text>
</comment>
<feature type="compositionally biased region" description="Polar residues" evidence="1">
    <location>
        <begin position="38"/>
        <end position="56"/>
    </location>
</feature>
<keyword evidence="4" id="KW-1185">Reference proteome</keyword>
<organism evidence="3 4">
    <name type="scientific">Streptomyces jumonjinensis</name>
    <dbReference type="NCBI Taxonomy" id="1945"/>
    <lineage>
        <taxon>Bacteria</taxon>
        <taxon>Bacillati</taxon>
        <taxon>Actinomycetota</taxon>
        <taxon>Actinomycetes</taxon>
        <taxon>Kitasatosporales</taxon>
        <taxon>Streptomycetaceae</taxon>
        <taxon>Streptomyces</taxon>
    </lineage>
</organism>
<sequence>MTKAAGRARGLRKLGRAAAMATAVAGMLLGSAGVSSAAPESSTAQSSSTARDSGTAQEWMTRAKLDQVQFGMTRQQVLDIVGAQTCETGGKLGHNLHCPSQPSGSPYALFEFTGAGLDGLVKTKMQDGLIPPATPTLTLSKYNQTALGMSKAEVLAIVGQGSCVPWSEMYPAYPSTAGGTIALACYEVGGFDPGKLGTGSAYFWFTDDVLEYSREWYLD</sequence>
<feature type="signal peptide" evidence="2">
    <location>
        <begin position="1"/>
        <end position="37"/>
    </location>
</feature>
<dbReference type="InterPro" id="IPR009099">
    <property type="entry name" value="Beta-lactamas_inhib"/>
</dbReference>
<evidence type="ECO:0000256" key="2">
    <source>
        <dbReference type="SAM" id="SignalP"/>
    </source>
</evidence>
<dbReference type="AlphaFoldDB" id="A0A646KGF4"/>
<keyword evidence="2" id="KW-0732">Signal</keyword>
<name>A0A646KGF4_STRJU</name>